<feature type="transmembrane region" description="Helical" evidence="1">
    <location>
        <begin position="362"/>
        <end position="383"/>
    </location>
</feature>
<feature type="transmembrane region" description="Helical" evidence="1">
    <location>
        <begin position="404"/>
        <end position="424"/>
    </location>
</feature>
<organism evidence="3">
    <name type="scientific">Laccaria bicolor (strain S238N-H82 / ATCC MYA-4686)</name>
    <name type="common">Bicoloured deceiver</name>
    <name type="synonym">Laccaria laccata var. bicolor</name>
    <dbReference type="NCBI Taxonomy" id="486041"/>
    <lineage>
        <taxon>Eukaryota</taxon>
        <taxon>Fungi</taxon>
        <taxon>Dikarya</taxon>
        <taxon>Basidiomycota</taxon>
        <taxon>Agaricomycotina</taxon>
        <taxon>Agaricomycetes</taxon>
        <taxon>Agaricomycetidae</taxon>
        <taxon>Agaricales</taxon>
        <taxon>Agaricineae</taxon>
        <taxon>Hydnangiaceae</taxon>
        <taxon>Laccaria</taxon>
    </lineage>
</organism>
<accession>B0DKR9</accession>
<dbReference type="HOGENOM" id="CLU_544075_0_0_1"/>
<dbReference type="AlphaFoldDB" id="B0DKR9"/>
<dbReference type="OrthoDB" id="3351617at2759"/>
<keyword evidence="1" id="KW-1133">Transmembrane helix</keyword>
<dbReference type="InParanoid" id="B0DKR9"/>
<protein>
    <submittedName>
        <fullName evidence="2">Predicted protein</fullName>
    </submittedName>
</protein>
<sequence length="501" mass="56958">MYIELSKDRKDGTKCLALSPLSPKPSSYLSFRARRDLFLSESNAIQKNRHVACVIEACFETAEACPTKHAPAPVSERFASRYQFPDEQGTPPDQFDFLSLESFETMSHNPKFWLPLPDPDRALSTAYLVLVRMIMYMGRPKVSDEERNKHWEDLEFAAAPPTSEIGRARTCVSICTSVIAHILSSTPNDSPLRMSHPQVFETNEALVMLYDSFLADRVKDGKGWEPTPLSRLPSSEFTVHVFRNPSTARIQNILLIDLDSAWFTDWLQSPKSRNLDEFTRGFDDSSLRKAHSNTFDTTQELVLARSRYSWHIVCERKRDGKWLQNNSEVDRILEVHFAGSADRTWSLSNWTKQVRTFLAGDVISGTGYGIQVILFVSCATILYSQYSRSLRSSSSFLIKGDTRALFLLLYITLLFVVESIYTAVQARTVQLMYIDNRNYPGGPWAYFLATQKLPVNILPVLFHPAQRVPHLSMRTNGDTVIRMCLIKGTTWIKVTAIRGNA</sequence>
<dbReference type="RefSeq" id="XP_001884613.1">
    <property type="nucleotide sequence ID" value="XM_001884578.1"/>
</dbReference>
<keyword evidence="3" id="KW-1185">Reference proteome</keyword>
<evidence type="ECO:0000313" key="3">
    <source>
        <dbReference type="Proteomes" id="UP000001194"/>
    </source>
</evidence>
<proteinExistence type="predicted"/>
<name>B0DKR9_LACBS</name>
<evidence type="ECO:0000313" key="2">
    <source>
        <dbReference type="EMBL" id="EDR04789.1"/>
    </source>
</evidence>
<evidence type="ECO:0000256" key="1">
    <source>
        <dbReference type="SAM" id="Phobius"/>
    </source>
</evidence>
<keyword evidence="1" id="KW-0472">Membrane</keyword>
<dbReference type="Proteomes" id="UP000001194">
    <property type="component" value="Unassembled WGS sequence"/>
</dbReference>
<dbReference type="KEGG" id="lbc:LACBIDRAFT_330272"/>
<dbReference type="GeneID" id="6080234"/>
<keyword evidence="1" id="KW-0812">Transmembrane</keyword>
<gene>
    <name evidence="2" type="ORF">LACBIDRAFT_330272</name>
</gene>
<reference evidence="2 3" key="1">
    <citation type="journal article" date="2008" name="Nature">
        <title>The genome of Laccaria bicolor provides insights into mycorrhizal symbiosis.</title>
        <authorList>
            <person name="Martin F."/>
            <person name="Aerts A."/>
            <person name="Ahren D."/>
            <person name="Brun A."/>
            <person name="Danchin E.G.J."/>
            <person name="Duchaussoy F."/>
            <person name="Gibon J."/>
            <person name="Kohler A."/>
            <person name="Lindquist E."/>
            <person name="Pereda V."/>
            <person name="Salamov A."/>
            <person name="Shapiro H.J."/>
            <person name="Wuyts J."/>
            <person name="Blaudez D."/>
            <person name="Buee M."/>
            <person name="Brokstein P."/>
            <person name="Canbaeck B."/>
            <person name="Cohen D."/>
            <person name="Courty P.E."/>
            <person name="Coutinho P.M."/>
            <person name="Delaruelle C."/>
            <person name="Detter J.C."/>
            <person name="Deveau A."/>
            <person name="DiFazio S."/>
            <person name="Duplessis S."/>
            <person name="Fraissinet-Tachet L."/>
            <person name="Lucic E."/>
            <person name="Frey-Klett P."/>
            <person name="Fourrey C."/>
            <person name="Feussner I."/>
            <person name="Gay G."/>
            <person name="Grimwood J."/>
            <person name="Hoegger P.J."/>
            <person name="Jain P."/>
            <person name="Kilaru S."/>
            <person name="Labbe J."/>
            <person name="Lin Y.C."/>
            <person name="Legue V."/>
            <person name="Le Tacon F."/>
            <person name="Marmeisse R."/>
            <person name="Melayah D."/>
            <person name="Montanini B."/>
            <person name="Muratet M."/>
            <person name="Nehls U."/>
            <person name="Niculita-Hirzel H."/>
            <person name="Oudot-Le Secq M.P."/>
            <person name="Peter M."/>
            <person name="Quesneville H."/>
            <person name="Rajashekar B."/>
            <person name="Reich M."/>
            <person name="Rouhier N."/>
            <person name="Schmutz J."/>
            <person name="Yin T."/>
            <person name="Chalot M."/>
            <person name="Henrissat B."/>
            <person name="Kuees U."/>
            <person name="Lucas S."/>
            <person name="Van de Peer Y."/>
            <person name="Podila G.K."/>
            <person name="Polle A."/>
            <person name="Pukkila P.J."/>
            <person name="Richardson P.M."/>
            <person name="Rouze P."/>
            <person name="Sanders I.R."/>
            <person name="Stajich J.E."/>
            <person name="Tunlid A."/>
            <person name="Tuskan G."/>
            <person name="Grigoriev I.V."/>
        </authorList>
    </citation>
    <scope>NUCLEOTIDE SEQUENCE [LARGE SCALE GENOMIC DNA]</scope>
    <source>
        <strain evidence="3">S238N-H82 / ATCC MYA-4686</strain>
    </source>
</reference>
<dbReference type="EMBL" id="DS547116">
    <property type="protein sequence ID" value="EDR04789.1"/>
    <property type="molecule type" value="Genomic_DNA"/>
</dbReference>